<dbReference type="KEGG" id="ocn:CUC15_12515"/>
<sequence length="513" mass="57288">MKLLKNPIVKIALAFLIIYLLPNEVVEAAGKVSEGSAIAGIPLEGLSLEEAKQKLESKVAEWQSGEPVIAVSEYESIAIPRHLFQFDIDATLKQLDERTERNWSTFFMKLKNVQLPLEVSIANDAIDWPAHVDVEKTLANAALIVSNLEESNINIKYIDGAIIEQEAIAEITYSIPEASNAAINYLVEELNGLTIEAESAFSFLDTVSLPNGMDNSEVEMSFVASGLYALTLQTNVEITERHQQKKVTSYAEAGLDVEVNRETKKNLLLYNPNAYAYTVHASIDEQQMKMSIHSFPEDITYTYEFENKVDVEPRTLYRYNPDLDLGEEEVVQQGEPGVQIEVYRNELAEDGSINEHELISRDFYFPTPEIIEVSTEGVIPEEDVATETAAPEESTTIPQLSLDSLTSDLLPSTSPECTTTDQVQCEESETDPSTLLLACMMENETESATRDPEQETDVATEEAESNPYCDLMYLYVFMSLFGNEDILTQTEETESVIQHEEIPSGAINEEEVQ</sequence>
<dbReference type="AlphaFoldDB" id="A0A345PI65"/>
<evidence type="ECO:0000256" key="2">
    <source>
        <dbReference type="SAM" id="MobiDB-lite"/>
    </source>
</evidence>
<dbReference type="InterPro" id="IPR052913">
    <property type="entry name" value="Glycopeptide_resist_protein"/>
</dbReference>
<feature type="domain" description="G5" evidence="3">
    <location>
        <begin position="296"/>
        <end position="377"/>
    </location>
</feature>
<evidence type="ECO:0000313" key="4">
    <source>
        <dbReference type="EMBL" id="AXI09695.1"/>
    </source>
</evidence>
<dbReference type="Pfam" id="PF07501">
    <property type="entry name" value="G5"/>
    <property type="match status" value="1"/>
</dbReference>
<dbReference type="Proteomes" id="UP000253908">
    <property type="component" value="Chromosome"/>
</dbReference>
<protein>
    <recommendedName>
        <fullName evidence="3">G5 domain-containing protein</fullName>
    </recommendedName>
</protein>
<feature type="compositionally biased region" description="Acidic residues" evidence="2">
    <location>
        <begin position="454"/>
        <end position="463"/>
    </location>
</feature>
<evidence type="ECO:0000259" key="3">
    <source>
        <dbReference type="PROSITE" id="PS51109"/>
    </source>
</evidence>
<dbReference type="SMART" id="SM01208">
    <property type="entry name" value="G5"/>
    <property type="match status" value="1"/>
</dbReference>
<reference evidence="5" key="1">
    <citation type="submission" date="2017-11" db="EMBL/GenBank/DDBJ databases">
        <authorList>
            <person name="Zhu W."/>
        </authorList>
    </citation>
    <scope>NUCLEOTIDE SEQUENCE [LARGE SCALE GENOMIC DNA]</scope>
    <source>
        <strain evidence="5">160</strain>
    </source>
</reference>
<dbReference type="PROSITE" id="PS51109">
    <property type="entry name" value="G5"/>
    <property type="match status" value="1"/>
</dbReference>
<dbReference type="EMBL" id="CP024848">
    <property type="protein sequence ID" value="AXI09695.1"/>
    <property type="molecule type" value="Genomic_DNA"/>
</dbReference>
<feature type="region of interest" description="Disordered" evidence="2">
    <location>
        <begin position="444"/>
        <end position="463"/>
    </location>
</feature>
<evidence type="ECO:0000313" key="5">
    <source>
        <dbReference type="Proteomes" id="UP000253908"/>
    </source>
</evidence>
<gene>
    <name evidence="4" type="ORF">CUC15_12515</name>
</gene>
<dbReference type="InterPro" id="IPR011098">
    <property type="entry name" value="G5_dom"/>
</dbReference>
<keyword evidence="5" id="KW-1185">Reference proteome</keyword>
<dbReference type="PANTHER" id="PTHR35788">
    <property type="entry name" value="EXPORTED PROTEIN-RELATED"/>
    <property type="match status" value="1"/>
</dbReference>
<organism evidence="4 5">
    <name type="scientific">Oceanobacillus zhaokaii</name>
    <dbReference type="NCBI Taxonomy" id="2052660"/>
    <lineage>
        <taxon>Bacteria</taxon>
        <taxon>Bacillati</taxon>
        <taxon>Bacillota</taxon>
        <taxon>Bacilli</taxon>
        <taxon>Bacillales</taxon>
        <taxon>Bacillaceae</taxon>
        <taxon>Oceanobacillus</taxon>
    </lineage>
</organism>
<keyword evidence="1" id="KW-0732">Signal</keyword>
<evidence type="ECO:0000256" key="1">
    <source>
        <dbReference type="ARBA" id="ARBA00022729"/>
    </source>
</evidence>
<name>A0A345PI65_9BACI</name>
<dbReference type="OrthoDB" id="2691125at2"/>
<dbReference type="PANTHER" id="PTHR35788:SF1">
    <property type="entry name" value="EXPORTED PROTEIN"/>
    <property type="match status" value="1"/>
</dbReference>
<feature type="region of interest" description="Disordered" evidence="2">
    <location>
        <begin position="492"/>
        <end position="513"/>
    </location>
</feature>
<dbReference type="RefSeq" id="WP_114916981.1">
    <property type="nucleotide sequence ID" value="NZ_CP024848.1"/>
</dbReference>
<proteinExistence type="predicted"/>
<accession>A0A345PI65</accession>
<dbReference type="Gene3D" id="2.20.230.10">
    <property type="entry name" value="Resuscitation-promoting factor rpfb"/>
    <property type="match status" value="1"/>
</dbReference>